<comment type="caution">
    <text evidence="1">The sequence shown here is derived from an EMBL/GenBank/DDBJ whole genome shotgun (WGS) entry which is preliminary data.</text>
</comment>
<organism evidence="1 2">
    <name type="scientific">Borrelia duttonii CR2A</name>
    <dbReference type="NCBI Taxonomy" id="1432657"/>
    <lineage>
        <taxon>Bacteria</taxon>
        <taxon>Pseudomonadati</taxon>
        <taxon>Spirochaetota</taxon>
        <taxon>Spirochaetia</taxon>
        <taxon>Spirochaetales</taxon>
        <taxon>Borreliaceae</taxon>
        <taxon>Borrelia</taxon>
    </lineage>
</organism>
<evidence type="ECO:0000313" key="1">
    <source>
        <dbReference type="EMBL" id="ETZ18394.1"/>
    </source>
</evidence>
<name>W6TLZ5_9SPIR</name>
<dbReference type="Proteomes" id="UP000019148">
    <property type="component" value="Unassembled WGS sequence"/>
</dbReference>
<dbReference type="EMBL" id="AZIT01000001">
    <property type="protein sequence ID" value="ETZ18394.1"/>
    <property type="molecule type" value="Genomic_DNA"/>
</dbReference>
<gene>
    <name evidence="1" type="ORF">BDCR2A_00367</name>
</gene>
<dbReference type="PATRIC" id="fig|1432657.3.peg.364"/>
<accession>W6TLZ5</accession>
<reference evidence="1 2" key="1">
    <citation type="submission" date="2013-12" db="EMBL/GenBank/DDBJ databases">
        <title>Comparative genomics of relapsing fever spirochetes.</title>
        <authorList>
            <person name="Schwan T.G."/>
            <person name="Raffel S.J."/>
            <person name="Porcella S.F."/>
        </authorList>
    </citation>
    <scope>NUCLEOTIDE SEQUENCE [LARGE SCALE GENOMIC DNA]</scope>
    <source>
        <strain evidence="1 2">CR2A</strain>
    </source>
</reference>
<proteinExistence type="predicted"/>
<sequence length="78" mass="9162">MCHILIELFIKNLILIKKFYMRLNVGLFAFEDESDNIRGILLLSLFYYLFGYKIKHDVISNKGCRDVLVAKFQASDEL</sequence>
<dbReference type="AlphaFoldDB" id="W6TLZ5"/>
<evidence type="ECO:0000313" key="2">
    <source>
        <dbReference type="Proteomes" id="UP000019148"/>
    </source>
</evidence>
<protein>
    <submittedName>
        <fullName evidence="1">DNA repair protein recN</fullName>
    </submittedName>
</protein>